<dbReference type="CDD" id="cd05259">
    <property type="entry name" value="PCBER_SDR_a"/>
    <property type="match status" value="1"/>
</dbReference>
<accession>A0ABR2N1B6</accession>
<dbReference type="Pfam" id="PF05368">
    <property type="entry name" value="NmrA"/>
    <property type="match status" value="1"/>
</dbReference>
<comment type="caution">
    <text evidence="5">The sequence shown here is derived from an EMBL/GenBank/DDBJ whole genome shotgun (WGS) entry which is preliminary data.</text>
</comment>
<evidence type="ECO:0000313" key="6">
    <source>
        <dbReference type="Proteomes" id="UP001412067"/>
    </source>
</evidence>
<evidence type="ECO:0000256" key="3">
    <source>
        <dbReference type="ARBA" id="ARBA00023002"/>
    </source>
</evidence>
<dbReference type="Proteomes" id="UP001412067">
    <property type="component" value="Unassembled WGS sequence"/>
</dbReference>
<proteinExistence type="inferred from homology"/>
<sequence length="318" mass="35463">MASEKSRILIIGGTGFVGQFIVKASARAGHPTFALVREGSAASDPAKAKALEEFKEAGVKLVYGDYHDHEGLVKAIKDVDVVISTVGHDQLVDQPKIIAAIKEAGNVKRFLPAEFGNDVDNVHAVDAAKEIFDTKVRIRRTIEAENIPHMFVVANFTAGYFLPSIGEAGPWSPPTEKVIIMGDGNAKVIFNYEEDIGTFTMKAIDDPRTLNKTLYIRPPKNIYSQNELISLWEKKTGKKLERIYVPEPEVLKQIQEAPKHRKLPLSIHHTAFVKGDHTNFDINPETGVEATELYPDVKYTTVDEYLDRLLNIRRPSPY</sequence>
<dbReference type="PANTHER" id="PTHR43349">
    <property type="entry name" value="PINORESINOL REDUCTASE-RELATED"/>
    <property type="match status" value="1"/>
</dbReference>
<evidence type="ECO:0000256" key="1">
    <source>
        <dbReference type="ARBA" id="ARBA00005725"/>
    </source>
</evidence>
<feature type="domain" description="NmrA-like" evidence="4">
    <location>
        <begin position="4"/>
        <end position="306"/>
    </location>
</feature>
<dbReference type="PANTHER" id="PTHR43349:SF35">
    <property type="entry name" value="PHENYLCOUMARAN BENZYLIC ETHER REDUCTASE 1"/>
    <property type="match status" value="1"/>
</dbReference>
<dbReference type="EMBL" id="JBBWWR010000002">
    <property type="protein sequence ID" value="KAK8970289.1"/>
    <property type="molecule type" value="Genomic_DNA"/>
</dbReference>
<keyword evidence="2" id="KW-0521">NADP</keyword>
<keyword evidence="6" id="KW-1185">Reference proteome</keyword>
<evidence type="ECO:0000259" key="4">
    <source>
        <dbReference type="Pfam" id="PF05368"/>
    </source>
</evidence>
<evidence type="ECO:0000256" key="2">
    <source>
        <dbReference type="ARBA" id="ARBA00022857"/>
    </source>
</evidence>
<name>A0ABR2N1B6_9ASPA</name>
<evidence type="ECO:0000313" key="5">
    <source>
        <dbReference type="EMBL" id="KAK8970289.1"/>
    </source>
</evidence>
<dbReference type="InterPro" id="IPR036291">
    <property type="entry name" value="NAD(P)-bd_dom_sf"/>
</dbReference>
<protein>
    <recommendedName>
        <fullName evidence="4">NmrA-like domain-containing protein</fullName>
    </recommendedName>
</protein>
<dbReference type="SUPFAM" id="SSF51735">
    <property type="entry name" value="NAD(P)-binding Rossmann-fold domains"/>
    <property type="match status" value="1"/>
</dbReference>
<gene>
    <name evidence="5" type="ORF">KSP40_PGU004194</name>
</gene>
<organism evidence="5 6">
    <name type="scientific">Platanthera guangdongensis</name>
    <dbReference type="NCBI Taxonomy" id="2320717"/>
    <lineage>
        <taxon>Eukaryota</taxon>
        <taxon>Viridiplantae</taxon>
        <taxon>Streptophyta</taxon>
        <taxon>Embryophyta</taxon>
        <taxon>Tracheophyta</taxon>
        <taxon>Spermatophyta</taxon>
        <taxon>Magnoliopsida</taxon>
        <taxon>Liliopsida</taxon>
        <taxon>Asparagales</taxon>
        <taxon>Orchidaceae</taxon>
        <taxon>Orchidoideae</taxon>
        <taxon>Orchideae</taxon>
        <taxon>Orchidinae</taxon>
        <taxon>Platanthera</taxon>
    </lineage>
</organism>
<dbReference type="Gene3D" id="3.40.50.720">
    <property type="entry name" value="NAD(P)-binding Rossmann-like Domain"/>
    <property type="match status" value="1"/>
</dbReference>
<keyword evidence="3" id="KW-0560">Oxidoreductase</keyword>
<dbReference type="InterPro" id="IPR008030">
    <property type="entry name" value="NmrA-like"/>
</dbReference>
<reference evidence="5 6" key="1">
    <citation type="journal article" date="2022" name="Nat. Plants">
        <title>Genomes of leafy and leafless Platanthera orchids illuminate the evolution of mycoheterotrophy.</title>
        <authorList>
            <person name="Li M.H."/>
            <person name="Liu K.W."/>
            <person name="Li Z."/>
            <person name="Lu H.C."/>
            <person name="Ye Q.L."/>
            <person name="Zhang D."/>
            <person name="Wang J.Y."/>
            <person name="Li Y.F."/>
            <person name="Zhong Z.M."/>
            <person name="Liu X."/>
            <person name="Yu X."/>
            <person name="Liu D.K."/>
            <person name="Tu X.D."/>
            <person name="Liu B."/>
            <person name="Hao Y."/>
            <person name="Liao X.Y."/>
            <person name="Jiang Y.T."/>
            <person name="Sun W.H."/>
            <person name="Chen J."/>
            <person name="Chen Y.Q."/>
            <person name="Ai Y."/>
            <person name="Zhai J.W."/>
            <person name="Wu S.S."/>
            <person name="Zhou Z."/>
            <person name="Hsiao Y.Y."/>
            <person name="Wu W.L."/>
            <person name="Chen Y.Y."/>
            <person name="Lin Y.F."/>
            <person name="Hsu J.L."/>
            <person name="Li C.Y."/>
            <person name="Wang Z.W."/>
            <person name="Zhao X."/>
            <person name="Zhong W.Y."/>
            <person name="Ma X.K."/>
            <person name="Ma L."/>
            <person name="Huang J."/>
            <person name="Chen G.Z."/>
            <person name="Huang M.Z."/>
            <person name="Huang L."/>
            <person name="Peng D.H."/>
            <person name="Luo Y.B."/>
            <person name="Zou S.Q."/>
            <person name="Chen S.P."/>
            <person name="Lan S."/>
            <person name="Tsai W.C."/>
            <person name="Van de Peer Y."/>
            <person name="Liu Z.J."/>
        </authorList>
    </citation>
    <scope>NUCLEOTIDE SEQUENCE [LARGE SCALE GENOMIC DNA]</scope>
    <source>
        <strain evidence="5">Lor288</strain>
    </source>
</reference>
<dbReference type="InterPro" id="IPR045312">
    <property type="entry name" value="PCBER-like"/>
</dbReference>
<dbReference type="InterPro" id="IPR050608">
    <property type="entry name" value="NmrA-type/Isoflavone_red_sf"/>
</dbReference>
<comment type="similarity">
    <text evidence="1">Belongs to the NmrA-type oxidoreductase family. Isoflavone reductase subfamily.</text>
</comment>
<dbReference type="Gene3D" id="3.90.25.10">
    <property type="entry name" value="UDP-galactose 4-epimerase, domain 1"/>
    <property type="match status" value="1"/>
</dbReference>